<dbReference type="EMBL" id="KK101197">
    <property type="protein sequence ID" value="KIZ01799.1"/>
    <property type="molecule type" value="Genomic_DNA"/>
</dbReference>
<feature type="domain" description="HECT" evidence="8">
    <location>
        <begin position="1"/>
        <end position="310"/>
    </location>
</feature>
<dbReference type="GeneID" id="25739040"/>
<comment type="catalytic activity">
    <reaction evidence="1">
        <text>S-ubiquitinyl-[E2 ubiquitin-conjugating enzyme]-L-cysteine + [acceptor protein]-L-lysine = [E2 ubiquitin-conjugating enzyme]-L-cysteine + N(6)-ubiquitinyl-[acceptor protein]-L-lysine.</text>
        <dbReference type="EC" id="2.3.2.26"/>
    </reaction>
</comment>
<evidence type="ECO:0000256" key="1">
    <source>
        <dbReference type="ARBA" id="ARBA00000885"/>
    </source>
</evidence>
<dbReference type="RefSeq" id="XP_013900818.1">
    <property type="nucleotide sequence ID" value="XM_014045364.1"/>
</dbReference>
<evidence type="ECO:0000256" key="2">
    <source>
        <dbReference type="ARBA" id="ARBA00004906"/>
    </source>
</evidence>
<evidence type="ECO:0000256" key="3">
    <source>
        <dbReference type="ARBA" id="ARBA00012485"/>
    </source>
</evidence>
<keyword evidence="4" id="KW-0808">Transferase</keyword>
<dbReference type="OrthoDB" id="423283at2759"/>
<evidence type="ECO:0000256" key="6">
    <source>
        <dbReference type="PROSITE-ProRule" id="PRU00104"/>
    </source>
</evidence>
<keyword evidence="9" id="KW-0436">Ligase</keyword>
<dbReference type="PANTHER" id="PTHR11254">
    <property type="entry name" value="HECT DOMAIN UBIQUITIN-PROTEIN LIGASE"/>
    <property type="match status" value="1"/>
</dbReference>
<dbReference type="Gene3D" id="3.30.2410.10">
    <property type="entry name" value="Hect, E3 ligase catalytic domain"/>
    <property type="match status" value="1"/>
</dbReference>
<protein>
    <recommendedName>
        <fullName evidence="3">HECT-type E3 ubiquitin transferase</fullName>
        <ecNumber evidence="3">2.3.2.26</ecNumber>
    </recommendedName>
</protein>
<evidence type="ECO:0000313" key="9">
    <source>
        <dbReference type="EMBL" id="KIZ01799.1"/>
    </source>
</evidence>
<keyword evidence="5 6" id="KW-0833">Ubl conjugation pathway</keyword>
<dbReference type="AlphaFoldDB" id="A0A0D2L3L8"/>
<dbReference type="Pfam" id="PF00632">
    <property type="entry name" value="HECT"/>
    <property type="match status" value="1"/>
</dbReference>
<sequence>MRSTGTLWINSRLPESGAARRAYWFAGWLMAQALPNRAALGVQLSPALFGKLVDGPAFKPGLEAMRRHDPDATASLERVLRLAPSELSDLARFEGHPTDSGAPGAGSWGVGGAMGQPQRLVEAAAARLLVEDVAWQFGALELGFWSAASREVLDTCCMDAASLAAAVCGSRAHQPVTGPAVRRAFRVVLQGVVSEREGLAPEDEPHGGGSAVNDGSGTSYGGGLFDVSGRSEAVVAECLWEVLDGWPPALVAAFLRFTTGTDRLPMQGTEALTISFPFTALGAAERRAALHMLPQAHTCTNTLELPDYYSALMSASAADRQGAAIAGVAWGSAEDLANAPRVERWERGITGAGGAAQGGAWLRARCKEVLAERLEYAVVHGAGAYALDDLDE</sequence>
<dbReference type="GO" id="GO:0061630">
    <property type="term" value="F:ubiquitin protein ligase activity"/>
    <property type="evidence" value="ECO:0007669"/>
    <property type="project" value="UniProtKB-EC"/>
</dbReference>
<keyword evidence="10" id="KW-1185">Reference proteome</keyword>
<evidence type="ECO:0000259" key="8">
    <source>
        <dbReference type="PROSITE" id="PS50237"/>
    </source>
</evidence>
<dbReference type="GO" id="GO:0005737">
    <property type="term" value="C:cytoplasm"/>
    <property type="evidence" value="ECO:0007669"/>
    <property type="project" value="TreeGrafter"/>
</dbReference>
<proteinExistence type="predicted"/>
<evidence type="ECO:0000313" key="10">
    <source>
        <dbReference type="Proteomes" id="UP000054498"/>
    </source>
</evidence>
<dbReference type="EC" id="2.3.2.26" evidence="3"/>
<dbReference type="STRING" id="145388.A0A0D2L3L8"/>
<accession>A0A0D2L3L8</accession>
<gene>
    <name evidence="9" type="ORF">MNEG_6164</name>
</gene>
<dbReference type="PROSITE" id="PS50237">
    <property type="entry name" value="HECT"/>
    <property type="match status" value="1"/>
</dbReference>
<feature type="active site" description="Glycyl thioester intermediate" evidence="6">
    <location>
        <position position="299"/>
    </location>
</feature>
<dbReference type="GO" id="GO:0016874">
    <property type="term" value="F:ligase activity"/>
    <property type="evidence" value="ECO:0007669"/>
    <property type="project" value="UniProtKB-KW"/>
</dbReference>
<dbReference type="InterPro" id="IPR050409">
    <property type="entry name" value="E3_ubiq-protein_ligase"/>
</dbReference>
<feature type="compositionally biased region" description="Basic and acidic residues" evidence="7">
    <location>
        <begin position="196"/>
        <end position="206"/>
    </location>
</feature>
<dbReference type="PANTHER" id="PTHR11254:SF440">
    <property type="entry name" value="E3 UBIQUITIN-PROTEIN LIGASE NEDD-4"/>
    <property type="match status" value="1"/>
</dbReference>
<dbReference type="Proteomes" id="UP000054498">
    <property type="component" value="Unassembled WGS sequence"/>
</dbReference>
<feature type="region of interest" description="Disordered" evidence="7">
    <location>
        <begin position="196"/>
        <end position="217"/>
    </location>
</feature>
<dbReference type="InterPro" id="IPR035983">
    <property type="entry name" value="Hect_E3_ubiquitin_ligase"/>
</dbReference>
<dbReference type="KEGG" id="mng:MNEG_6164"/>
<evidence type="ECO:0000256" key="7">
    <source>
        <dbReference type="SAM" id="MobiDB-lite"/>
    </source>
</evidence>
<comment type="pathway">
    <text evidence="2">Protein modification; protein ubiquitination.</text>
</comment>
<dbReference type="SUPFAM" id="SSF56204">
    <property type="entry name" value="Hect, E3 ligase catalytic domain"/>
    <property type="match status" value="2"/>
</dbReference>
<reference evidence="9 10" key="1">
    <citation type="journal article" date="2013" name="BMC Genomics">
        <title>Reconstruction of the lipid metabolism for the microalga Monoraphidium neglectum from its genome sequence reveals characteristics suitable for biofuel production.</title>
        <authorList>
            <person name="Bogen C."/>
            <person name="Al-Dilaimi A."/>
            <person name="Albersmeier A."/>
            <person name="Wichmann J."/>
            <person name="Grundmann M."/>
            <person name="Rupp O."/>
            <person name="Lauersen K.J."/>
            <person name="Blifernez-Klassen O."/>
            <person name="Kalinowski J."/>
            <person name="Goesmann A."/>
            <person name="Mussgnug J.H."/>
            <person name="Kruse O."/>
        </authorList>
    </citation>
    <scope>NUCLEOTIDE SEQUENCE [LARGE SCALE GENOMIC DNA]</scope>
    <source>
        <strain evidence="9 10">SAG 48.87</strain>
    </source>
</reference>
<evidence type="ECO:0000256" key="5">
    <source>
        <dbReference type="ARBA" id="ARBA00022786"/>
    </source>
</evidence>
<evidence type="ECO:0000256" key="4">
    <source>
        <dbReference type="ARBA" id="ARBA00022679"/>
    </source>
</evidence>
<dbReference type="InterPro" id="IPR000569">
    <property type="entry name" value="HECT_dom"/>
</dbReference>
<organism evidence="9 10">
    <name type="scientific">Monoraphidium neglectum</name>
    <dbReference type="NCBI Taxonomy" id="145388"/>
    <lineage>
        <taxon>Eukaryota</taxon>
        <taxon>Viridiplantae</taxon>
        <taxon>Chlorophyta</taxon>
        <taxon>core chlorophytes</taxon>
        <taxon>Chlorophyceae</taxon>
        <taxon>CS clade</taxon>
        <taxon>Sphaeropleales</taxon>
        <taxon>Selenastraceae</taxon>
        <taxon>Monoraphidium</taxon>
    </lineage>
</organism>
<name>A0A0D2L3L8_9CHLO</name>
<dbReference type="GO" id="GO:0006511">
    <property type="term" value="P:ubiquitin-dependent protein catabolic process"/>
    <property type="evidence" value="ECO:0007669"/>
    <property type="project" value="TreeGrafter"/>
</dbReference>
<dbReference type="GO" id="GO:0016567">
    <property type="term" value="P:protein ubiquitination"/>
    <property type="evidence" value="ECO:0007669"/>
    <property type="project" value="TreeGrafter"/>
</dbReference>